<gene>
    <name evidence="4" type="ordered locus">Oter_1421</name>
</gene>
<keyword evidence="1" id="KW-0560">Oxidoreductase</keyword>
<dbReference type="GO" id="GO:0016491">
    <property type="term" value="F:oxidoreductase activity"/>
    <property type="evidence" value="ECO:0007669"/>
    <property type="project" value="UniProtKB-KW"/>
</dbReference>
<evidence type="ECO:0000313" key="5">
    <source>
        <dbReference type="Proteomes" id="UP000007013"/>
    </source>
</evidence>
<dbReference type="InterPro" id="IPR036291">
    <property type="entry name" value="NAD(P)-bd_dom_sf"/>
</dbReference>
<dbReference type="OrthoDB" id="9770238at2"/>
<dbReference type="KEGG" id="ote:Oter_1421"/>
<dbReference type="Gene3D" id="3.40.50.720">
    <property type="entry name" value="NAD(P)-binding Rossmann-like Domain"/>
    <property type="match status" value="1"/>
</dbReference>
<feature type="domain" description="Alcohol dehydrogenase-like N-terminal" evidence="3">
    <location>
        <begin position="24"/>
        <end position="130"/>
    </location>
</feature>
<evidence type="ECO:0000313" key="4">
    <source>
        <dbReference type="EMBL" id="ACB74706.1"/>
    </source>
</evidence>
<organism evidence="4 5">
    <name type="scientific">Opitutus terrae (strain DSM 11246 / JCM 15787 / PB90-1)</name>
    <dbReference type="NCBI Taxonomy" id="452637"/>
    <lineage>
        <taxon>Bacteria</taxon>
        <taxon>Pseudomonadati</taxon>
        <taxon>Verrucomicrobiota</taxon>
        <taxon>Opitutia</taxon>
        <taxon>Opitutales</taxon>
        <taxon>Opitutaceae</taxon>
        <taxon>Opitutus</taxon>
    </lineage>
</organism>
<dbReference type="EMBL" id="CP001032">
    <property type="protein sequence ID" value="ACB74706.1"/>
    <property type="molecule type" value="Genomic_DNA"/>
</dbReference>
<proteinExistence type="predicted"/>
<dbReference type="Pfam" id="PF08240">
    <property type="entry name" value="ADH_N"/>
    <property type="match status" value="1"/>
</dbReference>
<sequence length="343" mass="36288">MNTLILQEPGRLIGATSPEPAAPGAGEALVRVHRVGVCGTDLHAFAGRQPFFSYPRILGHELGVEVLAVGAGVTNVAANDRCAVEPYLNCGRCIACRQGKPNCCRDLQVLGVHVDGGMRERLVLPAAKLHRSRLLSFDQLALVETLGIGAHAVQRAAVTPGETVAVLGAGPIGLSVIQFALAAGARVLVVDVNPARLAFCHERLALAASDLIDARDADVAARLGELTAGDLPTAVFDATGNAASMAAAFHYPAPGGRLVFVGLFPGDVTFNDPNFHRRELTLLASRNSRPEDFRRIIDLVESGRVDTTPWITHRAALTDVPDRFSSWTEPASGVLKAMIHVAD</sequence>
<dbReference type="SUPFAM" id="SSF51735">
    <property type="entry name" value="NAD(P)-binding Rossmann-fold domains"/>
    <property type="match status" value="1"/>
</dbReference>
<dbReference type="PANTHER" id="PTHR43401">
    <property type="entry name" value="L-THREONINE 3-DEHYDROGENASE"/>
    <property type="match status" value="1"/>
</dbReference>
<dbReference type="Proteomes" id="UP000007013">
    <property type="component" value="Chromosome"/>
</dbReference>
<dbReference type="eggNOG" id="COG1063">
    <property type="taxonomic scope" value="Bacteria"/>
</dbReference>
<dbReference type="InterPro" id="IPR050129">
    <property type="entry name" value="Zn_alcohol_dh"/>
</dbReference>
<protein>
    <submittedName>
        <fullName evidence="4">Alcohol dehydrogenase GroES domain protein</fullName>
    </submittedName>
</protein>
<dbReference type="InterPro" id="IPR011032">
    <property type="entry name" value="GroES-like_sf"/>
</dbReference>
<keyword evidence="5" id="KW-1185">Reference proteome</keyword>
<dbReference type="InterPro" id="IPR013154">
    <property type="entry name" value="ADH-like_N"/>
</dbReference>
<name>B1ZS30_OPITP</name>
<evidence type="ECO:0000259" key="2">
    <source>
        <dbReference type="Pfam" id="PF00107"/>
    </source>
</evidence>
<dbReference type="AlphaFoldDB" id="B1ZS30"/>
<dbReference type="CDD" id="cd08261">
    <property type="entry name" value="Zn_ADH7"/>
    <property type="match status" value="1"/>
</dbReference>
<feature type="domain" description="Alcohol dehydrogenase-like C-terminal" evidence="2">
    <location>
        <begin position="171"/>
        <end position="301"/>
    </location>
</feature>
<dbReference type="Pfam" id="PF00107">
    <property type="entry name" value="ADH_zinc_N"/>
    <property type="match status" value="1"/>
</dbReference>
<dbReference type="HOGENOM" id="CLU_026673_11_0_0"/>
<accession>B1ZS30</accession>
<dbReference type="SUPFAM" id="SSF50129">
    <property type="entry name" value="GroES-like"/>
    <property type="match status" value="1"/>
</dbReference>
<dbReference type="RefSeq" id="WP_012374244.1">
    <property type="nucleotide sequence ID" value="NC_010571.1"/>
</dbReference>
<reference evidence="4 5" key="1">
    <citation type="journal article" date="2011" name="J. Bacteriol.">
        <title>Genome sequence of the verrucomicrobium Opitutus terrae PB90-1, an abundant inhabitant of rice paddy soil ecosystems.</title>
        <authorList>
            <person name="van Passel M.W."/>
            <person name="Kant R."/>
            <person name="Palva A."/>
            <person name="Copeland A."/>
            <person name="Lucas S."/>
            <person name="Lapidus A."/>
            <person name="Glavina del Rio T."/>
            <person name="Pitluck S."/>
            <person name="Goltsman E."/>
            <person name="Clum A."/>
            <person name="Sun H."/>
            <person name="Schmutz J."/>
            <person name="Larimer F.W."/>
            <person name="Land M.L."/>
            <person name="Hauser L."/>
            <person name="Kyrpides N."/>
            <person name="Mikhailova N."/>
            <person name="Richardson P.P."/>
            <person name="Janssen P.H."/>
            <person name="de Vos W.M."/>
            <person name="Smidt H."/>
        </authorList>
    </citation>
    <scope>NUCLEOTIDE SEQUENCE [LARGE SCALE GENOMIC DNA]</scope>
    <source>
        <strain evidence="5">DSM 11246 / JCM 15787 / PB90-1</strain>
    </source>
</reference>
<evidence type="ECO:0000256" key="1">
    <source>
        <dbReference type="ARBA" id="ARBA00023002"/>
    </source>
</evidence>
<dbReference type="InterPro" id="IPR013149">
    <property type="entry name" value="ADH-like_C"/>
</dbReference>
<dbReference type="PANTHER" id="PTHR43401:SF2">
    <property type="entry name" value="L-THREONINE 3-DEHYDROGENASE"/>
    <property type="match status" value="1"/>
</dbReference>
<evidence type="ECO:0000259" key="3">
    <source>
        <dbReference type="Pfam" id="PF08240"/>
    </source>
</evidence>
<dbReference type="STRING" id="452637.Oter_1421"/>
<dbReference type="Gene3D" id="3.90.180.10">
    <property type="entry name" value="Medium-chain alcohol dehydrogenases, catalytic domain"/>
    <property type="match status" value="1"/>
</dbReference>